<evidence type="ECO:0000256" key="2">
    <source>
        <dbReference type="ARBA" id="ARBA00022475"/>
    </source>
</evidence>
<comment type="subcellular location">
    <subcellularLocation>
        <location evidence="1">Cell membrane</location>
        <topology evidence="1">Multi-pass membrane protein</topology>
    </subcellularLocation>
</comment>
<evidence type="ECO:0000256" key="6">
    <source>
        <dbReference type="ARBA" id="ARBA00022989"/>
    </source>
</evidence>
<accession>A0A0G0H1Z0</accession>
<evidence type="ECO:0000256" key="7">
    <source>
        <dbReference type="ARBA" id="ARBA00023136"/>
    </source>
</evidence>
<keyword evidence="7 8" id="KW-0472">Membrane</keyword>
<feature type="transmembrane region" description="Helical" evidence="8">
    <location>
        <begin position="160"/>
        <end position="191"/>
    </location>
</feature>
<sequence length="529" mass="61368">MKAKVILFLIFLLAIVVRSLYYDSITFFYDQARDALTSMEIWGSDPIKVIGPQTDFVGLHHGPFYWYLISPFYYFGGGDIRLVKFVLVLINSLTIFIIYDLCRSLFKNKKISLLSSFLFAISFEAVQYARWLSNPAPAILTITLSFWALYKLIKGESKALILLVISWGLSIHFQLFLLYQLPIFILIWTLIGKEKLPKITRKEVLISLFAFFSIISPFIISEIKFNFQGTKVFANFFKNQTLFGQGFWNLLENYIDRLGESFFLNIWGVNLFLAGIMTLVTFYFTFNTIQKRKNRNALIFLLVWILSPILINLFTGPNARFINIGITVPIIIITAYFITNYVKNRLLFILILLIVIIGNLNLILTKNKEGEVLFTVQKQMILKDELSVIDYVYKESEGKVFKLNTITNPLFINSTWSHLFNWYGKSKYGFMPIWWGETQVDVPGDNIKFADDTAIDLFFLIIEPGVSGDDNYVKAIKIMENTRSTVIESENIGFFTVEKRRITNPRIYTAQDVFYVIKNTDMRELQKVK</sequence>
<feature type="transmembrane region" description="Helical" evidence="8">
    <location>
        <begin position="135"/>
        <end position="153"/>
    </location>
</feature>
<reference evidence="10 11" key="1">
    <citation type="journal article" date="2015" name="Nature">
        <title>rRNA introns, odd ribosomes, and small enigmatic genomes across a large radiation of phyla.</title>
        <authorList>
            <person name="Brown C.T."/>
            <person name="Hug L.A."/>
            <person name="Thomas B.C."/>
            <person name="Sharon I."/>
            <person name="Castelle C.J."/>
            <person name="Singh A."/>
            <person name="Wilkins M.J."/>
            <person name="Williams K.H."/>
            <person name="Banfield J.F."/>
        </authorList>
    </citation>
    <scope>NUCLEOTIDE SEQUENCE [LARGE SCALE GENOMIC DNA]</scope>
</reference>
<feature type="domain" description="Glycosyltransferase RgtA/B/C/D-like" evidence="9">
    <location>
        <begin position="60"/>
        <end position="220"/>
    </location>
</feature>
<evidence type="ECO:0000256" key="5">
    <source>
        <dbReference type="ARBA" id="ARBA00022692"/>
    </source>
</evidence>
<proteinExistence type="predicted"/>
<evidence type="ECO:0000259" key="9">
    <source>
        <dbReference type="Pfam" id="PF13231"/>
    </source>
</evidence>
<keyword evidence="6 8" id="KW-1133">Transmembrane helix</keyword>
<dbReference type="InterPro" id="IPR050297">
    <property type="entry name" value="LipidA_mod_glycosyltrf_83"/>
</dbReference>
<feature type="transmembrane region" description="Helical" evidence="8">
    <location>
        <begin position="262"/>
        <end position="285"/>
    </location>
</feature>
<dbReference type="GO" id="GO:0005886">
    <property type="term" value="C:plasma membrane"/>
    <property type="evidence" value="ECO:0007669"/>
    <property type="project" value="UniProtKB-SubCell"/>
</dbReference>
<dbReference type="Pfam" id="PF13231">
    <property type="entry name" value="PMT_2"/>
    <property type="match status" value="1"/>
</dbReference>
<comment type="caution">
    <text evidence="10">The sequence shown here is derived from an EMBL/GenBank/DDBJ whole genome shotgun (WGS) entry which is preliminary data.</text>
</comment>
<feature type="transmembrane region" description="Helical" evidence="8">
    <location>
        <begin position="297"/>
        <end position="315"/>
    </location>
</feature>
<feature type="transmembrane region" description="Helical" evidence="8">
    <location>
        <begin position="80"/>
        <end position="99"/>
    </location>
</feature>
<name>A0A0G0H1Z0_9BACT</name>
<evidence type="ECO:0000313" key="11">
    <source>
        <dbReference type="Proteomes" id="UP000034591"/>
    </source>
</evidence>
<dbReference type="EMBL" id="LBTI01000023">
    <property type="protein sequence ID" value="KKQ37263.1"/>
    <property type="molecule type" value="Genomic_DNA"/>
</dbReference>
<keyword evidence="4" id="KW-0808">Transferase</keyword>
<dbReference type="GO" id="GO:0009103">
    <property type="term" value="P:lipopolysaccharide biosynthetic process"/>
    <property type="evidence" value="ECO:0007669"/>
    <property type="project" value="UniProtKB-ARBA"/>
</dbReference>
<dbReference type="PANTHER" id="PTHR33908:SF11">
    <property type="entry name" value="MEMBRANE PROTEIN"/>
    <property type="match status" value="1"/>
</dbReference>
<keyword evidence="5 8" id="KW-0812">Transmembrane</keyword>
<protein>
    <submittedName>
        <fullName evidence="10">Membrane protein</fullName>
    </submittedName>
</protein>
<feature type="transmembrane region" description="Helical" evidence="8">
    <location>
        <begin position="346"/>
        <end position="364"/>
    </location>
</feature>
<dbReference type="InterPro" id="IPR038731">
    <property type="entry name" value="RgtA/B/C-like"/>
</dbReference>
<keyword evidence="3" id="KW-0328">Glycosyltransferase</keyword>
<feature type="transmembrane region" description="Helical" evidence="8">
    <location>
        <begin position="321"/>
        <end position="339"/>
    </location>
</feature>
<organism evidence="10 11">
    <name type="scientific">Candidatus Woesebacteria bacterium GW2011_GWA1_37_7</name>
    <dbReference type="NCBI Taxonomy" id="1618545"/>
    <lineage>
        <taxon>Bacteria</taxon>
        <taxon>Candidatus Woeseibacteriota</taxon>
    </lineage>
</organism>
<dbReference type="GO" id="GO:0016763">
    <property type="term" value="F:pentosyltransferase activity"/>
    <property type="evidence" value="ECO:0007669"/>
    <property type="project" value="TreeGrafter"/>
</dbReference>
<dbReference type="Proteomes" id="UP000034591">
    <property type="component" value="Unassembled WGS sequence"/>
</dbReference>
<gene>
    <name evidence="10" type="ORF">US53_C0023G0018</name>
</gene>
<feature type="transmembrane region" description="Helical" evidence="8">
    <location>
        <begin position="203"/>
        <end position="220"/>
    </location>
</feature>
<dbReference type="STRING" id="1618545.US53_C0023G0018"/>
<dbReference type="AlphaFoldDB" id="A0A0G0H1Z0"/>
<evidence type="ECO:0000256" key="1">
    <source>
        <dbReference type="ARBA" id="ARBA00004651"/>
    </source>
</evidence>
<dbReference type="PANTHER" id="PTHR33908">
    <property type="entry name" value="MANNOSYLTRANSFERASE YKCB-RELATED"/>
    <property type="match status" value="1"/>
</dbReference>
<evidence type="ECO:0000256" key="4">
    <source>
        <dbReference type="ARBA" id="ARBA00022679"/>
    </source>
</evidence>
<evidence type="ECO:0000313" key="10">
    <source>
        <dbReference type="EMBL" id="KKQ37263.1"/>
    </source>
</evidence>
<keyword evidence="2" id="KW-1003">Cell membrane</keyword>
<evidence type="ECO:0000256" key="8">
    <source>
        <dbReference type="SAM" id="Phobius"/>
    </source>
</evidence>
<evidence type="ECO:0000256" key="3">
    <source>
        <dbReference type="ARBA" id="ARBA00022676"/>
    </source>
</evidence>